<name>K1Q025_MAGGI</name>
<dbReference type="InParanoid" id="K1Q025"/>
<dbReference type="HOGENOM" id="CLU_2186474_0_0_1"/>
<protein>
    <recommendedName>
        <fullName evidence="2">EGF-like domain-containing protein</fullName>
    </recommendedName>
</protein>
<organism evidence="1">
    <name type="scientific">Magallana gigas</name>
    <name type="common">Pacific oyster</name>
    <name type="synonym">Crassostrea gigas</name>
    <dbReference type="NCBI Taxonomy" id="29159"/>
    <lineage>
        <taxon>Eukaryota</taxon>
        <taxon>Metazoa</taxon>
        <taxon>Spiralia</taxon>
        <taxon>Lophotrochozoa</taxon>
        <taxon>Mollusca</taxon>
        <taxon>Bivalvia</taxon>
        <taxon>Autobranchia</taxon>
        <taxon>Pteriomorphia</taxon>
        <taxon>Ostreida</taxon>
        <taxon>Ostreoidea</taxon>
        <taxon>Ostreidae</taxon>
        <taxon>Magallana</taxon>
    </lineage>
</organism>
<evidence type="ECO:0008006" key="2">
    <source>
        <dbReference type="Google" id="ProtNLM"/>
    </source>
</evidence>
<accession>K1Q025</accession>
<gene>
    <name evidence="1" type="ORF">CGI_10002703</name>
</gene>
<dbReference type="EMBL" id="JH818464">
    <property type="protein sequence ID" value="EKC22170.1"/>
    <property type="molecule type" value="Genomic_DNA"/>
</dbReference>
<evidence type="ECO:0000313" key="1">
    <source>
        <dbReference type="EMBL" id="EKC22170.1"/>
    </source>
</evidence>
<reference evidence="1" key="1">
    <citation type="journal article" date="2012" name="Nature">
        <title>The oyster genome reveals stress adaptation and complexity of shell formation.</title>
        <authorList>
            <person name="Zhang G."/>
            <person name="Fang X."/>
            <person name="Guo X."/>
            <person name="Li L."/>
            <person name="Luo R."/>
            <person name="Xu F."/>
            <person name="Yang P."/>
            <person name="Zhang L."/>
            <person name="Wang X."/>
            <person name="Qi H."/>
            <person name="Xiong Z."/>
            <person name="Que H."/>
            <person name="Xie Y."/>
            <person name="Holland P.W."/>
            <person name="Paps J."/>
            <person name="Zhu Y."/>
            <person name="Wu F."/>
            <person name="Chen Y."/>
            <person name="Wang J."/>
            <person name="Peng C."/>
            <person name="Meng J."/>
            <person name="Yang L."/>
            <person name="Liu J."/>
            <person name="Wen B."/>
            <person name="Zhang N."/>
            <person name="Huang Z."/>
            <person name="Zhu Q."/>
            <person name="Feng Y."/>
            <person name="Mount A."/>
            <person name="Hedgecock D."/>
            <person name="Xu Z."/>
            <person name="Liu Y."/>
            <person name="Domazet-Loso T."/>
            <person name="Du Y."/>
            <person name="Sun X."/>
            <person name="Zhang S."/>
            <person name="Liu B."/>
            <person name="Cheng P."/>
            <person name="Jiang X."/>
            <person name="Li J."/>
            <person name="Fan D."/>
            <person name="Wang W."/>
            <person name="Fu W."/>
            <person name="Wang T."/>
            <person name="Wang B."/>
            <person name="Zhang J."/>
            <person name="Peng Z."/>
            <person name="Li Y."/>
            <person name="Li N."/>
            <person name="Wang J."/>
            <person name="Chen M."/>
            <person name="He Y."/>
            <person name="Tan F."/>
            <person name="Song X."/>
            <person name="Zheng Q."/>
            <person name="Huang R."/>
            <person name="Yang H."/>
            <person name="Du X."/>
            <person name="Chen L."/>
            <person name="Yang M."/>
            <person name="Gaffney P.M."/>
            <person name="Wang S."/>
            <person name="Luo L."/>
            <person name="She Z."/>
            <person name="Ming Y."/>
            <person name="Huang W."/>
            <person name="Zhang S."/>
            <person name="Huang B."/>
            <person name="Zhang Y."/>
            <person name="Qu T."/>
            <person name="Ni P."/>
            <person name="Miao G."/>
            <person name="Wang J."/>
            <person name="Wang Q."/>
            <person name="Steinberg C.E."/>
            <person name="Wang H."/>
            <person name="Li N."/>
            <person name="Qian L."/>
            <person name="Zhang G."/>
            <person name="Li Y."/>
            <person name="Yang H."/>
            <person name="Liu X."/>
            <person name="Wang J."/>
            <person name="Yin Y."/>
            <person name="Wang J."/>
        </authorList>
    </citation>
    <scope>NUCLEOTIDE SEQUENCE [LARGE SCALE GENOMIC DNA]</scope>
    <source>
        <strain evidence="1">05x7-T-G4-1.051#20</strain>
    </source>
</reference>
<dbReference type="AlphaFoldDB" id="K1Q025"/>
<sequence>MEVGCTGNTDCRKNAICKTVMYNTECECESGFYDFPPYTTAENQGCLGECNDVGETDQCKGNTQCELTTQGYGKCMIVNRMYNAVIAVTVRMANVFVSRGMKENTVKVI</sequence>
<proteinExistence type="predicted"/>